<dbReference type="Pfam" id="PF14290">
    <property type="entry name" value="SDH5_plant"/>
    <property type="match status" value="2"/>
</dbReference>
<comment type="subcellular location">
    <subcellularLocation>
        <location evidence="1">Nucleus</location>
    </subcellularLocation>
</comment>
<dbReference type="InterPro" id="IPR025397">
    <property type="entry name" value="SDH5"/>
</dbReference>
<dbReference type="GO" id="GO:0006099">
    <property type="term" value="P:tricarboxylic acid cycle"/>
    <property type="evidence" value="ECO:0007669"/>
    <property type="project" value="InterPro"/>
</dbReference>
<protein>
    <submittedName>
        <fullName evidence="8">(thale cress) hypothetical protein</fullName>
    </submittedName>
</protein>
<evidence type="ECO:0000256" key="1">
    <source>
        <dbReference type="ARBA" id="ARBA00004123"/>
    </source>
</evidence>
<evidence type="ECO:0000256" key="4">
    <source>
        <dbReference type="ARBA" id="ARBA00023163"/>
    </source>
</evidence>
<organism evidence="8 9">
    <name type="scientific">Arabidopsis thaliana</name>
    <name type="common">Mouse-ear cress</name>
    <dbReference type="NCBI Taxonomy" id="3702"/>
    <lineage>
        <taxon>Eukaryota</taxon>
        <taxon>Viridiplantae</taxon>
        <taxon>Streptophyta</taxon>
        <taxon>Embryophyta</taxon>
        <taxon>Tracheophyta</taxon>
        <taxon>Spermatophyta</taxon>
        <taxon>Magnoliopsida</taxon>
        <taxon>eudicotyledons</taxon>
        <taxon>Gunneridae</taxon>
        <taxon>Pentapetalae</taxon>
        <taxon>rosids</taxon>
        <taxon>malvids</taxon>
        <taxon>Brassicales</taxon>
        <taxon>Brassicaceae</taxon>
        <taxon>Camelineae</taxon>
        <taxon>Arabidopsis</taxon>
    </lineage>
</organism>
<evidence type="ECO:0000256" key="5">
    <source>
        <dbReference type="ARBA" id="ARBA00023242"/>
    </source>
</evidence>
<sequence length="709" mass="80800">MVLIKSLYRTASTASIATLWSSRSAASSHLLRNRFLSTRGFFAVSSSPPSNRTPIYMQYPCAMCIGQVRRFSEDVSHMLEMKNSDVLNAFKDLMAADWAELPSAVVHDAKSAISKNTEDEAGQEALKNVFRAAEAVEEFGGILTSIKMEIDDSIGMKVYLKKKVEMELGTKMIHLKTRCSGLGSEWGKVTVLGTSGLSGSYTFKLRVSSKTKTLQVIPKAFYSNYLEGRQEGNAAELRSDATEITWKIKIDGRRMTKGWEEFAVAHNLQRDEKDVKDTTGKVTRSRTVKKNGKNECSSVDTDFVVPVTASNQRVDSFYLPRGFTTSSGLSKLCNEIILIDEKDRPSTLKLRYNKSSNRFCVSRGWRAFRCRNGYRTGFFLRIILVRKGKTPVLRIFPLERDEDNIEKHSKKVKQEVEHEESVKEETNVESGKLKRDRLLQKDPKNLCSTSEDTNFLVPVTASNQRHDSFHLPKGLTTSSGLSKLCKKIIFMDQKGRSSILDLSYSISDDRFTVRRGWKAFCCRNEHKTGCFLRLILVQNGKTPVLRIFPLERYENSIAKNSKKIKQEVEYESAKEEKNLESLSLSDNSSFVKYLSDYLLLQHLPIRLSRSNLLDKKIHEIVLMNKEGRTWILSLKYSKYSGRFRITRGWKSFCEANGQKPGCTFLLKLVRNRTAPVLLMTSLEENIHQKKKQHLSTTRFDQDGVAWDKK</sequence>
<evidence type="ECO:0000259" key="7">
    <source>
        <dbReference type="PROSITE" id="PS50863"/>
    </source>
</evidence>
<feature type="domain" description="TF-B3" evidence="7">
    <location>
        <begin position="603"/>
        <end position="682"/>
    </location>
</feature>
<feature type="domain" description="TF-B3" evidence="7">
    <location>
        <begin position="302"/>
        <end position="399"/>
    </location>
</feature>
<evidence type="ECO:0000313" key="8">
    <source>
        <dbReference type="EMBL" id="CAD5333057.1"/>
    </source>
</evidence>
<evidence type="ECO:0000313" key="9">
    <source>
        <dbReference type="Proteomes" id="UP000516314"/>
    </source>
</evidence>
<evidence type="ECO:0000256" key="6">
    <source>
        <dbReference type="SAM" id="MobiDB-lite"/>
    </source>
</evidence>
<dbReference type="AlphaFoldDB" id="A0A7G2FB47"/>
<dbReference type="SMART" id="SM01019">
    <property type="entry name" value="B3"/>
    <property type="match status" value="4"/>
</dbReference>
<dbReference type="Proteomes" id="UP000516314">
    <property type="component" value="Chromosome 5"/>
</dbReference>
<dbReference type="InterPro" id="IPR003340">
    <property type="entry name" value="B3_DNA-bd"/>
</dbReference>
<feature type="region of interest" description="Disordered" evidence="6">
    <location>
        <begin position="407"/>
        <end position="429"/>
    </location>
</feature>
<dbReference type="GO" id="GO:0005634">
    <property type="term" value="C:nucleus"/>
    <property type="evidence" value="ECO:0007669"/>
    <property type="project" value="UniProtKB-SubCell"/>
</dbReference>
<dbReference type="PANTHER" id="PTHR36139:SF1">
    <property type="entry name" value="SUCCINATE DEHYDROGENASE SUBUNIT 5, MITOCHONDRIAL"/>
    <property type="match status" value="1"/>
</dbReference>
<name>A0A7G2FB47_ARATH</name>
<evidence type="ECO:0000256" key="3">
    <source>
        <dbReference type="ARBA" id="ARBA00023125"/>
    </source>
</evidence>
<keyword evidence="5" id="KW-0539">Nucleus</keyword>
<feature type="compositionally biased region" description="Basic and acidic residues" evidence="6">
    <location>
        <begin position="412"/>
        <end position="429"/>
    </location>
</feature>
<dbReference type="GO" id="GO:0003677">
    <property type="term" value="F:DNA binding"/>
    <property type="evidence" value="ECO:0007669"/>
    <property type="project" value="UniProtKB-KW"/>
</dbReference>
<dbReference type="Pfam" id="PF02362">
    <property type="entry name" value="B3"/>
    <property type="match status" value="3"/>
</dbReference>
<keyword evidence="2" id="KW-0805">Transcription regulation</keyword>
<dbReference type="InterPro" id="IPR015300">
    <property type="entry name" value="DNA-bd_pseudobarrel_sf"/>
</dbReference>
<keyword evidence="4" id="KW-0804">Transcription</keyword>
<keyword evidence="3" id="KW-0238">DNA-binding</keyword>
<dbReference type="PANTHER" id="PTHR36139">
    <property type="entry name" value="SUCCINATE DEHYDROGENASE SUBUNIT 5, MITOCHONDRIAL"/>
    <property type="match status" value="1"/>
</dbReference>
<dbReference type="CDD" id="cd10017">
    <property type="entry name" value="B3_DNA"/>
    <property type="match status" value="3"/>
</dbReference>
<accession>A0A7G2FB47</accession>
<dbReference type="EMBL" id="LR881470">
    <property type="protein sequence ID" value="CAD5333057.1"/>
    <property type="molecule type" value="Genomic_DNA"/>
</dbReference>
<gene>
    <name evidence="8" type="ORF">AT9943_LOCUS20435</name>
</gene>
<dbReference type="Gene3D" id="2.40.330.10">
    <property type="entry name" value="DNA-binding pseudobarrel domain"/>
    <property type="match status" value="4"/>
</dbReference>
<dbReference type="PROSITE" id="PS50863">
    <property type="entry name" value="B3"/>
    <property type="match status" value="2"/>
</dbReference>
<reference evidence="8 9" key="1">
    <citation type="submission" date="2020-09" db="EMBL/GenBank/DDBJ databases">
        <authorList>
            <person name="Ashkenazy H."/>
        </authorList>
    </citation>
    <scope>NUCLEOTIDE SEQUENCE [LARGE SCALE GENOMIC DNA]</scope>
    <source>
        <strain evidence="9">cv. Cdm-0</strain>
    </source>
</reference>
<proteinExistence type="predicted"/>
<evidence type="ECO:0000256" key="2">
    <source>
        <dbReference type="ARBA" id="ARBA00023015"/>
    </source>
</evidence>
<dbReference type="GO" id="GO:0045273">
    <property type="term" value="C:respiratory chain complex II (succinate dehydrogenase)"/>
    <property type="evidence" value="ECO:0007669"/>
    <property type="project" value="InterPro"/>
</dbReference>
<dbReference type="SUPFAM" id="SSF101936">
    <property type="entry name" value="DNA-binding pseudobarrel domain"/>
    <property type="match status" value="4"/>
</dbReference>